<dbReference type="CDD" id="cd18787">
    <property type="entry name" value="SF2_C_DEAD"/>
    <property type="match status" value="1"/>
</dbReference>
<evidence type="ECO:0000313" key="11">
    <source>
        <dbReference type="WBParaSite" id="maker-unitig_21272-snap-gene-0.1-mRNA-1"/>
    </source>
</evidence>
<dbReference type="AlphaFoldDB" id="A0A1I8F5I6"/>
<dbReference type="FunFam" id="3.40.50.300:FF:000008">
    <property type="entry name" value="ATP-dependent RNA helicase RhlB"/>
    <property type="match status" value="1"/>
</dbReference>
<keyword evidence="5 6" id="KW-0067">ATP-binding</keyword>
<dbReference type="GO" id="GO:0003676">
    <property type="term" value="F:nucleic acid binding"/>
    <property type="evidence" value="ECO:0007669"/>
    <property type="project" value="InterPro"/>
</dbReference>
<name>A0A1I8F5I6_9PLAT</name>
<evidence type="ECO:0000256" key="7">
    <source>
        <dbReference type="SAM" id="MobiDB-lite"/>
    </source>
</evidence>
<dbReference type="InterPro" id="IPR001650">
    <property type="entry name" value="Helicase_C-like"/>
</dbReference>
<dbReference type="GO" id="GO:0016787">
    <property type="term" value="F:hydrolase activity"/>
    <property type="evidence" value="ECO:0007669"/>
    <property type="project" value="UniProtKB-KW"/>
</dbReference>
<proteinExistence type="inferred from homology"/>
<dbReference type="GO" id="GO:0005524">
    <property type="term" value="F:ATP binding"/>
    <property type="evidence" value="ECO:0007669"/>
    <property type="project" value="UniProtKB-KW"/>
</dbReference>
<dbReference type="SMART" id="SM00490">
    <property type="entry name" value="HELICc"/>
    <property type="match status" value="1"/>
</dbReference>
<keyword evidence="10" id="KW-1185">Reference proteome</keyword>
<dbReference type="InterPro" id="IPR000629">
    <property type="entry name" value="RNA-helicase_DEAD-box_CS"/>
</dbReference>
<keyword evidence="4 6" id="KW-0347">Helicase</keyword>
<comment type="similarity">
    <text evidence="6">Belongs to the DEAD box helicase family.</text>
</comment>
<accession>A0A1I8F5I6</accession>
<dbReference type="Proteomes" id="UP000095280">
    <property type="component" value="Unplaced"/>
</dbReference>
<feature type="compositionally biased region" description="Low complexity" evidence="7">
    <location>
        <begin position="94"/>
        <end position="109"/>
    </location>
</feature>
<evidence type="ECO:0000259" key="8">
    <source>
        <dbReference type="PROSITE" id="PS51192"/>
    </source>
</evidence>
<evidence type="ECO:0000259" key="9">
    <source>
        <dbReference type="PROSITE" id="PS51194"/>
    </source>
</evidence>
<dbReference type="PROSITE" id="PS00039">
    <property type="entry name" value="DEAD_ATP_HELICASE"/>
    <property type="match status" value="1"/>
</dbReference>
<organism evidence="10 11">
    <name type="scientific">Macrostomum lignano</name>
    <dbReference type="NCBI Taxonomy" id="282301"/>
    <lineage>
        <taxon>Eukaryota</taxon>
        <taxon>Metazoa</taxon>
        <taxon>Spiralia</taxon>
        <taxon>Lophotrochozoa</taxon>
        <taxon>Platyhelminthes</taxon>
        <taxon>Rhabditophora</taxon>
        <taxon>Macrostomorpha</taxon>
        <taxon>Macrostomida</taxon>
        <taxon>Macrostomidae</taxon>
        <taxon>Macrostomum</taxon>
    </lineage>
</organism>
<dbReference type="WBParaSite" id="maker-unitig_21272-snap-gene-0.1-mRNA-1">
    <property type="protein sequence ID" value="maker-unitig_21272-snap-gene-0.1-mRNA-1"/>
    <property type="gene ID" value="maker-unitig_21272-snap-gene-0.1"/>
</dbReference>
<dbReference type="Pfam" id="PF00270">
    <property type="entry name" value="DEAD"/>
    <property type="match status" value="1"/>
</dbReference>
<evidence type="ECO:0000256" key="3">
    <source>
        <dbReference type="ARBA" id="ARBA00022801"/>
    </source>
</evidence>
<dbReference type="InterPro" id="IPR027417">
    <property type="entry name" value="P-loop_NTPase"/>
</dbReference>
<dbReference type="SMART" id="SM00487">
    <property type="entry name" value="DEXDc"/>
    <property type="match status" value="1"/>
</dbReference>
<protein>
    <recommendedName>
        <fullName evidence="1">RNA helicase</fullName>
        <ecNumber evidence="1">3.6.4.13</ecNumber>
    </recommendedName>
</protein>
<sequence length="693" mass="74067">FSSLSTNNAQAAGPADNGYNRQGGGGGASDFAAQQQKYVPPQRRNRGPPSSSSMGGGQQQQQYMPPMNQPPPAVSSNSTAGQHTGYGNSANGYNQPSQQYNGRQQQQYRGPHLSQLISSVKLLMIAGKTWIAARRRSSQQQQQQQHVYQRGGGAAAAASLVGLGAQKTGRRCCRLTNGRSANCLAATTRALTFDEYDNIPVEITGPDAEAITPIESFDMMSDFHPGDSVGYSTNGLQAANACCRNGYASRSHGLRTQTGSGKNCRLLIPILNLMYTEGPARAASRSSRRKQFPVALVLAPTRELASQIHEEAKKFSYRSCVRCCCTAEPILGSQLRDLDRGCHLLVATPPAVWLTSWSAAGSAWTFCRFLVLDEADRMLDMGFEPQIRRIVEQDTMPPKGHRQTLMFSATFPKEIQHLARDFLQHDYVFLAVGRVGSTSQNITQEVLWIDESDKRHCLVDIINGQNGPDSLILVFVETKKGADQLEDFLHRQGFPVASIHGDRTQADREMALKCFRTGRTPILVATAVAARGLDIPNVVQVINYDLPSDIEEYVHRIGRTGRVGNLGRATSFFNDKNRNIVKDLLELLTESQQEVPDWLSQMAHESFRSSGYGAGRAAAATVGLAAGGGGGAVAAAQSFIDRAAAAAAAAEGLAAEAAVAAATEAAAAVALTTAAAEAAAAAEVAALPTTGGA</sequence>
<dbReference type="InterPro" id="IPR011545">
    <property type="entry name" value="DEAD/DEAH_box_helicase_dom"/>
</dbReference>
<keyword evidence="2 6" id="KW-0547">Nucleotide-binding</keyword>
<feature type="compositionally biased region" description="Polar residues" evidence="7">
    <location>
        <begin position="74"/>
        <end position="93"/>
    </location>
</feature>
<evidence type="ECO:0000256" key="6">
    <source>
        <dbReference type="RuleBase" id="RU000492"/>
    </source>
</evidence>
<evidence type="ECO:0000256" key="1">
    <source>
        <dbReference type="ARBA" id="ARBA00012552"/>
    </source>
</evidence>
<dbReference type="PROSITE" id="PS51194">
    <property type="entry name" value="HELICASE_CTER"/>
    <property type="match status" value="1"/>
</dbReference>
<feature type="compositionally biased region" description="Polar residues" evidence="7">
    <location>
        <begin position="1"/>
        <end position="10"/>
    </location>
</feature>
<dbReference type="Gene3D" id="3.40.50.300">
    <property type="entry name" value="P-loop containing nucleotide triphosphate hydrolases"/>
    <property type="match status" value="2"/>
</dbReference>
<dbReference type="InterPro" id="IPR014001">
    <property type="entry name" value="Helicase_ATP-bd"/>
</dbReference>
<dbReference type="SUPFAM" id="SSF52540">
    <property type="entry name" value="P-loop containing nucleoside triphosphate hydrolases"/>
    <property type="match status" value="1"/>
</dbReference>
<dbReference type="GO" id="GO:0003724">
    <property type="term" value="F:RNA helicase activity"/>
    <property type="evidence" value="ECO:0007669"/>
    <property type="project" value="UniProtKB-EC"/>
</dbReference>
<evidence type="ECO:0000256" key="2">
    <source>
        <dbReference type="ARBA" id="ARBA00022741"/>
    </source>
</evidence>
<feature type="region of interest" description="Disordered" evidence="7">
    <location>
        <begin position="1"/>
        <end position="109"/>
    </location>
</feature>
<evidence type="ECO:0000256" key="4">
    <source>
        <dbReference type="ARBA" id="ARBA00022806"/>
    </source>
</evidence>
<feature type="compositionally biased region" description="Low complexity" evidence="7">
    <location>
        <begin position="47"/>
        <end position="66"/>
    </location>
</feature>
<keyword evidence="3 6" id="KW-0378">Hydrolase</keyword>
<dbReference type="PROSITE" id="PS51192">
    <property type="entry name" value="HELICASE_ATP_BIND_1"/>
    <property type="match status" value="1"/>
</dbReference>
<feature type="domain" description="Helicase ATP-binding" evidence="8">
    <location>
        <begin position="257"/>
        <end position="429"/>
    </location>
</feature>
<dbReference type="EC" id="3.6.4.13" evidence="1"/>
<dbReference type="Pfam" id="PF00271">
    <property type="entry name" value="Helicase_C"/>
    <property type="match status" value="1"/>
</dbReference>
<dbReference type="PANTHER" id="PTHR47958">
    <property type="entry name" value="ATP-DEPENDENT RNA HELICASE DBP3"/>
    <property type="match status" value="1"/>
</dbReference>
<evidence type="ECO:0000256" key="5">
    <source>
        <dbReference type="ARBA" id="ARBA00022840"/>
    </source>
</evidence>
<evidence type="ECO:0000313" key="10">
    <source>
        <dbReference type="Proteomes" id="UP000095280"/>
    </source>
</evidence>
<feature type="domain" description="Helicase C-terminal" evidence="9">
    <location>
        <begin position="441"/>
        <end position="603"/>
    </location>
</feature>
<reference evidence="11" key="1">
    <citation type="submission" date="2016-11" db="UniProtKB">
        <authorList>
            <consortium name="WormBaseParasite"/>
        </authorList>
    </citation>
    <scope>IDENTIFICATION</scope>
</reference>